<accession>A0ABU2R5W2</accession>
<evidence type="ECO:0000313" key="4">
    <source>
        <dbReference type="EMBL" id="MDT0411757.1"/>
    </source>
</evidence>
<feature type="compositionally biased region" description="Low complexity" evidence="3">
    <location>
        <begin position="1"/>
        <end position="19"/>
    </location>
</feature>
<reference evidence="5" key="1">
    <citation type="submission" date="2023-07" db="EMBL/GenBank/DDBJ databases">
        <title>30 novel species of actinomycetes from the DSMZ collection.</title>
        <authorList>
            <person name="Nouioui I."/>
        </authorList>
    </citation>
    <scope>NUCLEOTIDE SEQUENCE [LARGE SCALE GENOMIC DNA]</scope>
    <source>
        <strain evidence="5">DSM 41979</strain>
    </source>
</reference>
<dbReference type="InterPro" id="IPR002347">
    <property type="entry name" value="SDR_fam"/>
</dbReference>
<evidence type="ECO:0000313" key="5">
    <source>
        <dbReference type="Proteomes" id="UP001183610"/>
    </source>
</evidence>
<dbReference type="PANTHER" id="PTHR24320:SF148">
    <property type="entry name" value="NAD(P)-BINDING ROSSMANN-FOLD SUPERFAMILY PROTEIN"/>
    <property type="match status" value="1"/>
</dbReference>
<dbReference type="EMBL" id="JAVRET010000059">
    <property type="protein sequence ID" value="MDT0411757.1"/>
    <property type="molecule type" value="Genomic_DNA"/>
</dbReference>
<dbReference type="Pfam" id="PF00106">
    <property type="entry name" value="adh_short"/>
    <property type="match status" value="1"/>
</dbReference>
<gene>
    <name evidence="4" type="ORF">RM698_22265</name>
</gene>
<proteinExistence type="inferred from homology"/>
<dbReference type="InterPro" id="IPR036291">
    <property type="entry name" value="NAD(P)-bd_dom_sf"/>
</dbReference>
<organism evidence="4 5">
    <name type="scientific">Streptomyces evansiae</name>
    <dbReference type="NCBI Taxonomy" id="3075535"/>
    <lineage>
        <taxon>Bacteria</taxon>
        <taxon>Bacillati</taxon>
        <taxon>Actinomycetota</taxon>
        <taxon>Actinomycetes</taxon>
        <taxon>Kitasatosporales</taxon>
        <taxon>Streptomycetaceae</taxon>
        <taxon>Streptomyces</taxon>
    </lineage>
</organism>
<comment type="similarity">
    <text evidence="1">Belongs to the short-chain dehydrogenases/reductases (SDR) family.</text>
</comment>
<sequence>MSQQSQQSWSSQQPWSSQQHPIGSPFGAAATAAEVLEGADLRGRSVVVTGGHQGIGFEVTRALAGAGAEVLVGARSPERAAGKVAGIAGVEVDRLDLVDPGSVDAFVGRRLAAGRPVDVLVNCAAIAPPAERTLDADGHEIQFATSHLGPFRLTLGLLPLLRAARGARVVNVSSGAQRMGAIRWDDPDFTTGYHPGAAYAQAKRADVLFAVELDRRWAAGGVRGYAVHPGVVIGTSLNNRPEDREAYRAQGLLDEEGRPVIDPEAGKKTPAQGAATVVFAAASPLLDGIGGVYLKDCEVSVVDGEDRPLTADSIPAEVHPDSIDPEAARRLWELTEQMLAR</sequence>
<protein>
    <submittedName>
        <fullName evidence="4">SDR family NAD(P)-dependent oxidoreductase</fullName>
    </submittedName>
</protein>
<keyword evidence="5" id="KW-1185">Reference proteome</keyword>
<evidence type="ECO:0000256" key="3">
    <source>
        <dbReference type="SAM" id="MobiDB-lite"/>
    </source>
</evidence>
<dbReference type="PRINTS" id="PR00081">
    <property type="entry name" value="GDHRDH"/>
</dbReference>
<dbReference type="SUPFAM" id="SSF51735">
    <property type="entry name" value="NAD(P)-binding Rossmann-fold domains"/>
    <property type="match status" value="1"/>
</dbReference>
<dbReference type="RefSeq" id="WP_029397427.1">
    <property type="nucleotide sequence ID" value="NZ_JAVRET010000059.1"/>
</dbReference>
<name>A0ABU2R5W2_9ACTN</name>
<evidence type="ECO:0000256" key="2">
    <source>
        <dbReference type="ARBA" id="ARBA00023002"/>
    </source>
</evidence>
<comment type="caution">
    <text evidence="4">The sequence shown here is derived from an EMBL/GenBank/DDBJ whole genome shotgun (WGS) entry which is preliminary data.</text>
</comment>
<dbReference type="Proteomes" id="UP001183610">
    <property type="component" value="Unassembled WGS sequence"/>
</dbReference>
<feature type="region of interest" description="Disordered" evidence="3">
    <location>
        <begin position="1"/>
        <end position="24"/>
    </location>
</feature>
<keyword evidence="2" id="KW-0560">Oxidoreductase</keyword>
<dbReference type="Gene3D" id="3.40.50.720">
    <property type="entry name" value="NAD(P)-binding Rossmann-like Domain"/>
    <property type="match status" value="1"/>
</dbReference>
<evidence type="ECO:0000256" key="1">
    <source>
        <dbReference type="ARBA" id="ARBA00006484"/>
    </source>
</evidence>
<dbReference type="PANTHER" id="PTHR24320">
    <property type="entry name" value="RETINOL DEHYDROGENASE"/>
    <property type="match status" value="1"/>
</dbReference>